<dbReference type="InterPro" id="IPR051678">
    <property type="entry name" value="AGP_Transferase"/>
</dbReference>
<dbReference type="PANTHER" id="PTHR21310:SF37">
    <property type="entry name" value="AMINOGLYCOSIDE PHOSPHOTRANSFERASE DOMAIN-CONTAINING PROTEIN"/>
    <property type="match status" value="1"/>
</dbReference>
<proteinExistence type="predicted"/>
<keyword evidence="2" id="KW-0808">Transferase</keyword>
<evidence type="ECO:0000313" key="3">
    <source>
        <dbReference type="Proteomes" id="UP000002762"/>
    </source>
</evidence>
<dbReference type="EMBL" id="JH725157">
    <property type="protein sequence ID" value="EJP67338.1"/>
    <property type="molecule type" value="Genomic_DNA"/>
</dbReference>
<keyword evidence="3" id="KW-1185">Reference proteome</keyword>
<sequence length="517" mass="59602">MTTRSLLSGPITFTDAKARSVNILHALQYPSQKEAFYRRIEGHRVLLAEVVAHHLGIKTADVDISPQEYWRHGSFNLCVPVGFRIDYSAQPHVPKHVLIRFPLPYRVGEAEKLGNSDEKLNCEAATYAWLQENCPSIPIPRLYGFGLSTNQRFTHLEFLPWWSRCLQRIRRFVLAAFRFRQPSSYVSHSSSQFAALDIGYLIIETITADRGEMLSNSWDDNHTCTRLRENLQRNLARILLSLSSISLPRIGSFRLDSKGYLHLVNRPLSVQHMMHENEGYPLDIPRNKTFLNVKELVLYCLTAFDNRLLSQPNSITSRHDALTQMSSLTVAKTIFPQLFRRELANGPFVLTLTDLHKSNIFVNKDWEITCIIDLEFACSLPVEFLESPSCWLEDGLVHESAIDDFAPKYAEFIEHLRHEEQLQNCQESKKRLSSIMEQMWENGTFWFTLALKCPIAFNEILFDRILPSYFGVAVDELREADYSLAALTWGSNISGIIDRKLQDQEEYQKKLHQAFTD</sequence>
<accession>J5JQP4</accession>
<dbReference type="GO" id="GO:0016740">
    <property type="term" value="F:transferase activity"/>
    <property type="evidence" value="ECO:0007669"/>
    <property type="project" value="UniProtKB-KW"/>
</dbReference>
<gene>
    <name evidence="2" type="ORF">BBA_03912</name>
</gene>
<dbReference type="Pfam" id="PF01636">
    <property type="entry name" value="APH"/>
    <property type="match status" value="1"/>
</dbReference>
<dbReference type="HOGENOM" id="CLU_025005_3_1_1"/>
<dbReference type="STRING" id="655819.J5JQP4"/>
<dbReference type="RefSeq" id="XP_008597231.1">
    <property type="nucleotide sequence ID" value="XM_008599009.1"/>
</dbReference>
<dbReference type="PANTHER" id="PTHR21310">
    <property type="entry name" value="AMINOGLYCOSIDE PHOSPHOTRANSFERASE-RELATED-RELATED"/>
    <property type="match status" value="1"/>
</dbReference>
<dbReference type="SUPFAM" id="SSF56112">
    <property type="entry name" value="Protein kinase-like (PK-like)"/>
    <property type="match status" value="1"/>
</dbReference>
<evidence type="ECO:0000313" key="2">
    <source>
        <dbReference type="EMBL" id="EJP67338.1"/>
    </source>
</evidence>
<dbReference type="Proteomes" id="UP000002762">
    <property type="component" value="Unassembled WGS sequence"/>
</dbReference>
<feature type="domain" description="Aminoglycoside phosphotransferase" evidence="1">
    <location>
        <begin position="338"/>
        <end position="379"/>
    </location>
</feature>
<dbReference type="GeneID" id="19886924"/>
<name>J5JQP4_BEAB2</name>
<dbReference type="InterPro" id="IPR011009">
    <property type="entry name" value="Kinase-like_dom_sf"/>
</dbReference>
<dbReference type="InterPro" id="IPR002575">
    <property type="entry name" value="Aminoglycoside_PTrfase"/>
</dbReference>
<evidence type="ECO:0000259" key="1">
    <source>
        <dbReference type="Pfam" id="PF01636"/>
    </source>
</evidence>
<dbReference type="InParanoid" id="J5JQP4"/>
<protein>
    <submittedName>
        <fullName evidence="2">Phosphotransferase family protein</fullName>
    </submittedName>
</protein>
<organism evidence="2 3">
    <name type="scientific">Beauveria bassiana (strain ARSEF 2860)</name>
    <name type="common">White muscardine disease fungus</name>
    <name type="synonym">Tritirachium shiotae</name>
    <dbReference type="NCBI Taxonomy" id="655819"/>
    <lineage>
        <taxon>Eukaryota</taxon>
        <taxon>Fungi</taxon>
        <taxon>Dikarya</taxon>
        <taxon>Ascomycota</taxon>
        <taxon>Pezizomycotina</taxon>
        <taxon>Sordariomycetes</taxon>
        <taxon>Hypocreomycetidae</taxon>
        <taxon>Hypocreales</taxon>
        <taxon>Cordycipitaceae</taxon>
        <taxon>Beauveria</taxon>
    </lineage>
</organism>
<dbReference type="OrthoDB" id="3645574at2759"/>
<dbReference type="AlphaFoldDB" id="J5JQP4"/>
<reference evidence="2 3" key="1">
    <citation type="journal article" date="2012" name="Sci. Rep.">
        <title>Genomic perspectives on the evolution of fungal entomopathogenicity in Beauveria bassiana.</title>
        <authorList>
            <person name="Xiao G."/>
            <person name="Ying S.H."/>
            <person name="Zheng P."/>
            <person name="Wang Z.L."/>
            <person name="Zhang S."/>
            <person name="Xie X.Q."/>
            <person name="Shang Y."/>
            <person name="St Leger R.J."/>
            <person name="Zhao G.P."/>
            <person name="Wang C."/>
            <person name="Feng M.G."/>
        </authorList>
    </citation>
    <scope>NUCLEOTIDE SEQUENCE [LARGE SCALE GENOMIC DNA]</scope>
    <source>
        <strain evidence="2 3">ARSEF 2860</strain>
    </source>
</reference>